<dbReference type="InterPro" id="IPR036388">
    <property type="entry name" value="WH-like_DNA-bd_sf"/>
</dbReference>
<dbReference type="InterPro" id="IPR002492">
    <property type="entry name" value="Transposase_Tc1-like"/>
</dbReference>
<dbReference type="Pfam" id="PF13358">
    <property type="entry name" value="DDE_3"/>
    <property type="match status" value="1"/>
</dbReference>
<comment type="subcellular location">
    <subcellularLocation>
        <location evidence="1">Nucleus</location>
    </subcellularLocation>
</comment>
<dbReference type="GO" id="GO:0015074">
    <property type="term" value="P:DNA integration"/>
    <property type="evidence" value="ECO:0007669"/>
    <property type="project" value="InterPro"/>
</dbReference>
<dbReference type="InterPro" id="IPR025898">
    <property type="entry name" value="Tc3_transposase_DNA-bd_dom"/>
</dbReference>
<name>A0A034VPZ2_BACDO</name>
<dbReference type="OrthoDB" id="9996331at2759"/>
<dbReference type="Pfam" id="PF01498">
    <property type="entry name" value="HTH_Tnp_Tc3_2"/>
    <property type="match status" value="1"/>
</dbReference>
<dbReference type="PANTHER" id="PTHR23022:SF129">
    <property type="entry name" value="TRANSPOSABLE ELEMENT TC3 TRANSPOSASE"/>
    <property type="match status" value="1"/>
</dbReference>
<dbReference type="GO" id="GO:0005634">
    <property type="term" value="C:nucleus"/>
    <property type="evidence" value="ECO:0007669"/>
    <property type="project" value="UniProtKB-SubCell"/>
</dbReference>
<dbReference type="InterPro" id="IPR038717">
    <property type="entry name" value="Tc1-like_DDE_dom"/>
</dbReference>
<reference evidence="5" key="1">
    <citation type="journal article" date="2014" name="BMC Genomics">
        <title>Characterizing the developmental transcriptome of the oriental fruit fly, Bactrocera dorsalis (Diptera: Tephritidae) through comparative genomic analysis with Drosophila melanogaster utilizing modENCODE datasets.</title>
        <authorList>
            <person name="Geib S.M."/>
            <person name="Calla B."/>
            <person name="Hall B."/>
            <person name="Hou S."/>
            <person name="Manoukis N.C."/>
        </authorList>
    </citation>
    <scope>NUCLEOTIDE SEQUENCE</scope>
    <source>
        <strain evidence="5">Punador</strain>
    </source>
</reference>
<proteinExistence type="predicted"/>
<dbReference type="Pfam" id="PF11427">
    <property type="entry name" value="HTH_Tnp_Tc3_1"/>
    <property type="match status" value="1"/>
</dbReference>
<dbReference type="GO" id="GO:0006313">
    <property type="term" value="P:DNA transposition"/>
    <property type="evidence" value="ECO:0007669"/>
    <property type="project" value="InterPro"/>
</dbReference>
<evidence type="ECO:0000259" key="4">
    <source>
        <dbReference type="Pfam" id="PF13358"/>
    </source>
</evidence>
<dbReference type="PANTHER" id="PTHR23022">
    <property type="entry name" value="TRANSPOSABLE ELEMENT-RELATED"/>
    <property type="match status" value="1"/>
</dbReference>
<evidence type="ECO:0000313" key="5">
    <source>
        <dbReference type="EMBL" id="JAC45366.1"/>
    </source>
</evidence>
<dbReference type="Gene3D" id="1.10.10.60">
    <property type="entry name" value="Homeodomain-like"/>
    <property type="match status" value="1"/>
</dbReference>
<sequence>MGKGKALSVEEKAKIEAFEELKLSITEISKKTGRSRKVIYNFLRNKSGYGRNNKGGNNKVLSDIDKRAILREASNSHESTAKIRTNVGVKASLSTIQRVIRNASHLKRLKVQKKPPLNDARKELRLNFSREHMAWKSDWHYVVFSDEKKFNLEGPDGYNYYFHDLRKEEHHLDRLHSRVGGVMVWGAISYYGTCDLQFLNTNMNANTYKNVLETAFPRFKSLFGNVPWRFQHDNAPIHTARMIKSWIEAQNVDLLQWPPYSPDINIIENVWGWLARKVYESGRQYSTKEELIEGIKSAWSAISLNYIGKLYESLPNRIFEIILNKGGSTHY</sequence>
<dbReference type="InterPro" id="IPR052338">
    <property type="entry name" value="Transposase_5"/>
</dbReference>
<organism evidence="5">
    <name type="scientific">Bactrocera dorsalis</name>
    <name type="common">Oriental fruit fly</name>
    <name type="synonym">Dacus dorsalis</name>
    <dbReference type="NCBI Taxonomy" id="27457"/>
    <lineage>
        <taxon>Eukaryota</taxon>
        <taxon>Metazoa</taxon>
        <taxon>Ecdysozoa</taxon>
        <taxon>Arthropoda</taxon>
        <taxon>Hexapoda</taxon>
        <taxon>Insecta</taxon>
        <taxon>Pterygota</taxon>
        <taxon>Neoptera</taxon>
        <taxon>Endopterygota</taxon>
        <taxon>Diptera</taxon>
        <taxon>Brachycera</taxon>
        <taxon>Muscomorpha</taxon>
        <taxon>Tephritoidea</taxon>
        <taxon>Tephritidae</taxon>
        <taxon>Bactrocera</taxon>
        <taxon>Bactrocera</taxon>
    </lineage>
</organism>
<feature type="domain" description="Tc3 transposase DNA binding" evidence="3">
    <location>
        <begin position="4"/>
        <end position="50"/>
    </location>
</feature>
<evidence type="ECO:0000256" key="1">
    <source>
        <dbReference type="ARBA" id="ARBA00004123"/>
    </source>
</evidence>
<dbReference type="Gene3D" id="1.10.10.10">
    <property type="entry name" value="Winged helix-like DNA-binding domain superfamily/Winged helix DNA-binding domain"/>
    <property type="match status" value="1"/>
</dbReference>
<protein>
    <submittedName>
        <fullName evidence="5">Transposable element Tc3 transposase</fullName>
    </submittedName>
</protein>
<gene>
    <name evidence="5" type="primary">TC3A</name>
</gene>
<dbReference type="GO" id="GO:0003677">
    <property type="term" value="F:DNA binding"/>
    <property type="evidence" value="ECO:0007669"/>
    <property type="project" value="InterPro"/>
</dbReference>
<feature type="domain" description="Transposase Tc1-like" evidence="2">
    <location>
        <begin position="66"/>
        <end position="133"/>
    </location>
</feature>
<dbReference type="InterPro" id="IPR009057">
    <property type="entry name" value="Homeodomain-like_sf"/>
</dbReference>
<accession>A0A034VPZ2</accession>
<dbReference type="EMBL" id="GAKP01013586">
    <property type="protein sequence ID" value="JAC45366.1"/>
    <property type="molecule type" value="Transcribed_RNA"/>
</dbReference>
<evidence type="ECO:0000259" key="2">
    <source>
        <dbReference type="Pfam" id="PF01498"/>
    </source>
</evidence>
<dbReference type="Gene3D" id="3.30.420.10">
    <property type="entry name" value="Ribonuclease H-like superfamily/Ribonuclease H"/>
    <property type="match status" value="1"/>
</dbReference>
<dbReference type="InterPro" id="IPR036397">
    <property type="entry name" value="RNaseH_sf"/>
</dbReference>
<dbReference type="AlphaFoldDB" id="A0A034VPZ2"/>
<feature type="domain" description="Tc1-like transposase DDE" evidence="4">
    <location>
        <begin position="142"/>
        <end position="292"/>
    </location>
</feature>
<dbReference type="SUPFAM" id="SSF46689">
    <property type="entry name" value="Homeodomain-like"/>
    <property type="match status" value="1"/>
</dbReference>
<evidence type="ECO:0000259" key="3">
    <source>
        <dbReference type="Pfam" id="PF11427"/>
    </source>
</evidence>